<evidence type="ECO:0000313" key="2">
    <source>
        <dbReference type="Proteomes" id="UP000190064"/>
    </source>
</evidence>
<evidence type="ECO:0000313" key="1">
    <source>
        <dbReference type="EMBL" id="OOV88512.1"/>
    </source>
</evidence>
<dbReference type="Proteomes" id="UP000190064">
    <property type="component" value="Unassembled WGS sequence"/>
</dbReference>
<dbReference type="PANTHER" id="PTHR36529">
    <property type="entry name" value="SLL1095 PROTEIN"/>
    <property type="match status" value="1"/>
</dbReference>
<dbReference type="Gene3D" id="3.90.550.10">
    <property type="entry name" value="Spore Coat Polysaccharide Biosynthesis Protein SpsA, Chain A"/>
    <property type="match status" value="1"/>
</dbReference>
<protein>
    <recommendedName>
        <fullName evidence="3">Glycosyltransferase</fullName>
    </recommendedName>
</protein>
<dbReference type="EMBL" id="MTSD02000001">
    <property type="protein sequence ID" value="OOV88512.1"/>
    <property type="molecule type" value="Genomic_DNA"/>
</dbReference>
<dbReference type="SUPFAM" id="SSF53448">
    <property type="entry name" value="Nucleotide-diphospho-sugar transferases"/>
    <property type="match status" value="1"/>
</dbReference>
<comment type="caution">
    <text evidence="1">The sequence shown here is derived from an EMBL/GenBank/DDBJ whole genome shotgun (WGS) entry which is preliminary data.</text>
</comment>
<reference evidence="1" key="1">
    <citation type="submission" date="2017-02" db="EMBL/GenBank/DDBJ databases">
        <title>Draft Genome Sequence of the Salt Water Bacterium Oceanospirillum linum ATCC 11336.</title>
        <authorList>
            <person name="Trachtenberg A.M."/>
            <person name="Carney J.G."/>
            <person name="Linnane J.D."/>
            <person name="Rheaume B.A."/>
            <person name="Pitts N.L."/>
            <person name="Mykles D.L."/>
            <person name="Maclea K.S."/>
        </authorList>
    </citation>
    <scope>NUCLEOTIDE SEQUENCE [LARGE SCALE GENOMIC DNA]</scope>
    <source>
        <strain evidence="1">ATCC 11336</strain>
    </source>
</reference>
<evidence type="ECO:0008006" key="3">
    <source>
        <dbReference type="Google" id="ProtNLM"/>
    </source>
</evidence>
<accession>A0A1T1HFD4</accession>
<dbReference type="PANTHER" id="PTHR36529:SF1">
    <property type="entry name" value="GLYCOSYLTRANSFERASE"/>
    <property type="match status" value="1"/>
</dbReference>
<dbReference type="Pfam" id="PF09837">
    <property type="entry name" value="DUF2064"/>
    <property type="match status" value="1"/>
</dbReference>
<gene>
    <name evidence="1" type="ORF">BTA35_0203135</name>
</gene>
<proteinExistence type="predicted"/>
<keyword evidence="2" id="KW-1185">Reference proteome</keyword>
<sequence>MQGSERRRLIIQFAKEPVEGKVKTRLLGGFKPAETVDLHCELVSVTAEALLSSEAEARQLHIAGNLEHPFLAPFETQGFTLIQQVEGDLGQKMLAALNKGLEEFEQVILVGSDCPAISPVIIENAFSALDNECHLVLNPAEDGGYVLIGCNHRLPDALFDQVNWGTKTVLSETLSNAASLGLQVGLLPELWDVDYPEDVSRWRRWQEKIA</sequence>
<dbReference type="STRING" id="966.BTA35_0203135"/>
<dbReference type="InterPro" id="IPR029044">
    <property type="entry name" value="Nucleotide-diphossugar_trans"/>
</dbReference>
<dbReference type="AlphaFoldDB" id="A0A1T1HFD4"/>
<organism evidence="1 2">
    <name type="scientific">Oceanospirillum linum</name>
    <dbReference type="NCBI Taxonomy" id="966"/>
    <lineage>
        <taxon>Bacteria</taxon>
        <taxon>Pseudomonadati</taxon>
        <taxon>Pseudomonadota</taxon>
        <taxon>Gammaproteobacteria</taxon>
        <taxon>Oceanospirillales</taxon>
        <taxon>Oceanospirillaceae</taxon>
        <taxon>Oceanospirillum</taxon>
    </lineage>
</organism>
<dbReference type="RefSeq" id="WP_077242953.1">
    <property type="nucleotide sequence ID" value="NZ_FXTS01000001.1"/>
</dbReference>
<name>A0A1T1HFD4_OCELI</name>
<dbReference type="InterPro" id="IPR018641">
    <property type="entry name" value="Trfase_1_rSAM/seldom-assoc"/>
</dbReference>
<dbReference type="NCBIfam" id="TIGR04282">
    <property type="entry name" value="glyco_like_cofC"/>
    <property type="match status" value="1"/>
</dbReference>